<dbReference type="AlphaFoldDB" id="A0A2P5ECR1"/>
<name>A0A2P5ECR1_TREOI</name>
<organism evidence="1 2">
    <name type="scientific">Trema orientale</name>
    <name type="common">Charcoal tree</name>
    <name type="synonym">Celtis orientalis</name>
    <dbReference type="NCBI Taxonomy" id="63057"/>
    <lineage>
        <taxon>Eukaryota</taxon>
        <taxon>Viridiplantae</taxon>
        <taxon>Streptophyta</taxon>
        <taxon>Embryophyta</taxon>
        <taxon>Tracheophyta</taxon>
        <taxon>Spermatophyta</taxon>
        <taxon>Magnoliopsida</taxon>
        <taxon>eudicotyledons</taxon>
        <taxon>Gunneridae</taxon>
        <taxon>Pentapetalae</taxon>
        <taxon>rosids</taxon>
        <taxon>fabids</taxon>
        <taxon>Rosales</taxon>
        <taxon>Cannabaceae</taxon>
        <taxon>Trema</taxon>
    </lineage>
</organism>
<comment type="caution">
    <text evidence="1">The sequence shown here is derived from an EMBL/GenBank/DDBJ whole genome shotgun (WGS) entry which is preliminary data.</text>
</comment>
<keyword evidence="2" id="KW-1185">Reference proteome</keyword>
<dbReference type="OrthoDB" id="10282688at2759"/>
<dbReference type="InParanoid" id="A0A2P5ECR1"/>
<proteinExistence type="predicted"/>
<evidence type="ECO:0000313" key="1">
    <source>
        <dbReference type="EMBL" id="PON83332.1"/>
    </source>
</evidence>
<dbReference type="Proteomes" id="UP000237000">
    <property type="component" value="Unassembled WGS sequence"/>
</dbReference>
<protein>
    <submittedName>
        <fullName evidence="1">Uncharacterized protein</fullName>
    </submittedName>
</protein>
<evidence type="ECO:0000313" key="2">
    <source>
        <dbReference type="Proteomes" id="UP000237000"/>
    </source>
</evidence>
<reference evidence="2" key="1">
    <citation type="submission" date="2016-06" db="EMBL/GenBank/DDBJ databases">
        <title>Parallel loss of symbiosis genes in relatives of nitrogen-fixing non-legume Parasponia.</title>
        <authorList>
            <person name="Van Velzen R."/>
            <person name="Holmer R."/>
            <person name="Bu F."/>
            <person name="Rutten L."/>
            <person name="Van Zeijl A."/>
            <person name="Liu W."/>
            <person name="Santuari L."/>
            <person name="Cao Q."/>
            <person name="Sharma T."/>
            <person name="Shen D."/>
            <person name="Roswanjaya Y."/>
            <person name="Wardhani T."/>
            <person name="Kalhor M.S."/>
            <person name="Jansen J."/>
            <person name="Van den Hoogen J."/>
            <person name="Gungor B."/>
            <person name="Hartog M."/>
            <person name="Hontelez J."/>
            <person name="Verver J."/>
            <person name="Yang W.-C."/>
            <person name="Schijlen E."/>
            <person name="Repin R."/>
            <person name="Schilthuizen M."/>
            <person name="Schranz E."/>
            <person name="Heidstra R."/>
            <person name="Miyata K."/>
            <person name="Fedorova E."/>
            <person name="Kohlen W."/>
            <person name="Bisseling T."/>
            <person name="Smit S."/>
            <person name="Geurts R."/>
        </authorList>
    </citation>
    <scope>NUCLEOTIDE SEQUENCE [LARGE SCALE GENOMIC DNA]</scope>
    <source>
        <strain evidence="2">cv. RG33-2</strain>
    </source>
</reference>
<accession>A0A2P5ECR1</accession>
<gene>
    <name evidence="1" type="ORF">TorRG33x02_208990</name>
</gene>
<dbReference type="EMBL" id="JXTC01000180">
    <property type="protein sequence ID" value="PON83332.1"/>
    <property type="molecule type" value="Genomic_DNA"/>
</dbReference>
<sequence length="176" mass="19162">MQISVVITKANLSSKLTVERKTHFGAGEARCSKNSQGGRIFDNGMPVSKIPFIHLTRFIRSSKSTIAASIVSEHINFRGMYPSILIFFEDPPSSNLSFSTVVSPISFDVDLTCEFESLSEQPVLPMPLLFAISKSISVPGVCICFSVVAAKGCFSISSNLSRGCDELDEARETNED</sequence>